<reference evidence="1" key="1">
    <citation type="journal article" date="2021" name="Nat. Commun.">
        <title>Genetic determinants of endophytism in the Arabidopsis root mycobiome.</title>
        <authorList>
            <person name="Mesny F."/>
            <person name="Miyauchi S."/>
            <person name="Thiergart T."/>
            <person name="Pickel B."/>
            <person name="Atanasova L."/>
            <person name="Karlsson M."/>
            <person name="Huettel B."/>
            <person name="Barry K.W."/>
            <person name="Haridas S."/>
            <person name="Chen C."/>
            <person name="Bauer D."/>
            <person name="Andreopoulos W."/>
            <person name="Pangilinan J."/>
            <person name="LaButti K."/>
            <person name="Riley R."/>
            <person name="Lipzen A."/>
            <person name="Clum A."/>
            <person name="Drula E."/>
            <person name="Henrissat B."/>
            <person name="Kohler A."/>
            <person name="Grigoriev I.V."/>
            <person name="Martin F.M."/>
            <person name="Hacquard S."/>
        </authorList>
    </citation>
    <scope>NUCLEOTIDE SEQUENCE</scope>
    <source>
        <strain evidence="1">MPI-CAGE-AT-0021</strain>
    </source>
</reference>
<organism evidence="1 2">
    <name type="scientific">Dactylonectria estremocensis</name>
    <dbReference type="NCBI Taxonomy" id="1079267"/>
    <lineage>
        <taxon>Eukaryota</taxon>
        <taxon>Fungi</taxon>
        <taxon>Dikarya</taxon>
        <taxon>Ascomycota</taxon>
        <taxon>Pezizomycotina</taxon>
        <taxon>Sordariomycetes</taxon>
        <taxon>Hypocreomycetidae</taxon>
        <taxon>Hypocreales</taxon>
        <taxon>Nectriaceae</taxon>
        <taxon>Dactylonectria</taxon>
    </lineage>
</organism>
<evidence type="ECO:0000313" key="1">
    <source>
        <dbReference type="EMBL" id="KAH7152287.1"/>
    </source>
</evidence>
<dbReference type="Proteomes" id="UP000717696">
    <property type="component" value="Unassembled WGS sequence"/>
</dbReference>
<comment type="caution">
    <text evidence="1">The sequence shown here is derived from an EMBL/GenBank/DDBJ whole genome shotgun (WGS) entry which is preliminary data.</text>
</comment>
<dbReference type="AlphaFoldDB" id="A0A9P9F3R1"/>
<gene>
    <name evidence="1" type="ORF">B0J13DRAFT_259406</name>
</gene>
<accession>A0A9P9F3R1</accession>
<keyword evidence="2" id="KW-1185">Reference proteome</keyword>
<sequence>MLLRLFESSLFMARPSGCFFLHHIHQQPAPTSSSTGHDPTGWMRPGTPCHLAGPCTQCGLCTVHTARDPPLQLPTSHPHPSPVIRHPSTAPRRWRKAVWTPKTHLRTVRLTRARGVLAHLANSFGLGPPGPPLALSGLAGLQSRVGFRQGSWDLGPWACCVLAACCACSAVTVRRSISYICSGAASPAASIETSPAPVHHSNRSPFTCSLFL</sequence>
<protein>
    <submittedName>
        <fullName evidence="1">Uncharacterized protein</fullName>
    </submittedName>
</protein>
<name>A0A9P9F3R1_9HYPO</name>
<dbReference type="EMBL" id="JAGMUU010000005">
    <property type="protein sequence ID" value="KAH7152287.1"/>
    <property type="molecule type" value="Genomic_DNA"/>
</dbReference>
<proteinExistence type="predicted"/>
<evidence type="ECO:0000313" key="2">
    <source>
        <dbReference type="Proteomes" id="UP000717696"/>
    </source>
</evidence>